<name>A0A819LM39_9BILA</name>
<dbReference type="Proteomes" id="UP000663842">
    <property type="component" value="Unassembled WGS sequence"/>
</dbReference>
<dbReference type="AlphaFoldDB" id="A0A819LM39"/>
<organism evidence="1 2">
    <name type="scientific">Rotaria magnacalcarata</name>
    <dbReference type="NCBI Taxonomy" id="392030"/>
    <lineage>
        <taxon>Eukaryota</taxon>
        <taxon>Metazoa</taxon>
        <taxon>Spiralia</taxon>
        <taxon>Gnathifera</taxon>
        <taxon>Rotifera</taxon>
        <taxon>Eurotatoria</taxon>
        <taxon>Bdelloidea</taxon>
        <taxon>Philodinida</taxon>
        <taxon>Philodinidae</taxon>
        <taxon>Rotaria</taxon>
    </lineage>
</organism>
<comment type="caution">
    <text evidence="1">The sequence shown here is derived from an EMBL/GenBank/DDBJ whole genome shotgun (WGS) entry which is preliminary data.</text>
</comment>
<evidence type="ECO:0000313" key="2">
    <source>
        <dbReference type="Proteomes" id="UP000663842"/>
    </source>
</evidence>
<dbReference type="EMBL" id="CAJOBF010001568">
    <property type="protein sequence ID" value="CAF3963738.1"/>
    <property type="molecule type" value="Genomic_DNA"/>
</dbReference>
<sequence length="33" mass="4085">RDCSIFYMRRKVQKDLGDQNRLISRFNVDPLNW</sequence>
<accession>A0A819LM39</accession>
<protein>
    <submittedName>
        <fullName evidence="1">Uncharacterized protein</fullName>
    </submittedName>
</protein>
<feature type="non-terminal residue" evidence="1">
    <location>
        <position position="1"/>
    </location>
</feature>
<gene>
    <name evidence="1" type="ORF">UXM345_LOCUS14075</name>
</gene>
<reference evidence="1" key="1">
    <citation type="submission" date="2021-02" db="EMBL/GenBank/DDBJ databases">
        <authorList>
            <person name="Nowell W R."/>
        </authorList>
    </citation>
    <scope>NUCLEOTIDE SEQUENCE</scope>
</reference>
<proteinExistence type="predicted"/>
<evidence type="ECO:0000313" key="1">
    <source>
        <dbReference type="EMBL" id="CAF3963738.1"/>
    </source>
</evidence>